<dbReference type="Proteomes" id="UP000319449">
    <property type="component" value="Unassembled WGS sequence"/>
</dbReference>
<accession>A0A562VI68</accession>
<dbReference type="EMBL" id="VLLN01000020">
    <property type="protein sequence ID" value="TWJ17615.1"/>
    <property type="molecule type" value="Genomic_DNA"/>
</dbReference>
<proteinExistence type="predicted"/>
<organism evidence="1 2">
    <name type="scientific">Geobacter argillaceus</name>
    <dbReference type="NCBI Taxonomy" id="345631"/>
    <lineage>
        <taxon>Bacteria</taxon>
        <taxon>Pseudomonadati</taxon>
        <taxon>Thermodesulfobacteriota</taxon>
        <taxon>Desulfuromonadia</taxon>
        <taxon>Geobacterales</taxon>
        <taxon>Geobacteraceae</taxon>
        <taxon>Geobacter</taxon>
    </lineage>
</organism>
<name>A0A562VI68_9BACT</name>
<keyword evidence="2" id="KW-1185">Reference proteome</keyword>
<comment type="caution">
    <text evidence="1">The sequence shown here is derived from an EMBL/GenBank/DDBJ whole genome shotgun (WGS) entry which is preliminary data.</text>
</comment>
<gene>
    <name evidence="1" type="ORF">JN12_03010</name>
</gene>
<sequence length="40" mass="4136">MLSASVPKATVNENGNFFAGKCNVDGTAWGAGNRVLHSIT</sequence>
<evidence type="ECO:0000313" key="2">
    <source>
        <dbReference type="Proteomes" id="UP000319449"/>
    </source>
</evidence>
<reference evidence="1 2" key="1">
    <citation type="submission" date="2019-07" db="EMBL/GenBank/DDBJ databases">
        <title>Genomic Encyclopedia of Archaeal and Bacterial Type Strains, Phase II (KMG-II): from individual species to whole genera.</title>
        <authorList>
            <person name="Goeker M."/>
        </authorList>
    </citation>
    <scope>NUCLEOTIDE SEQUENCE [LARGE SCALE GENOMIC DNA]</scope>
    <source>
        <strain evidence="1 2">ATCC BAA-1139</strain>
    </source>
</reference>
<protein>
    <submittedName>
        <fullName evidence="1">Uncharacterized protein</fullName>
    </submittedName>
</protein>
<dbReference type="AlphaFoldDB" id="A0A562VI68"/>
<evidence type="ECO:0000313" key="1">
    <source>
        <dbReference type="EMBL" id="TWJ17615.1"/>
    </source>
</evidence>